<name>A0AAV2G7D0_9ROSI</name>
<dbReference type="Proteomes" id="UP001497516">
    <property type="component" value="Chromosome 8"/>
</dbReference>
<accession>A0AAV2G7D0</accession>
<evidence type="ECO:0000313" key="1">
    <source>
        <dbReference type="EMBL" id="CAL1406566.1"/>
    </source>
</evidence>
<organism evidence="1 2">
    <name type="scientific">Linum trigynum</name>
    <dbReference type="NCBI Taxonomy" id="586398"/>
    <lineage>
        <taxon>Eukaryota</taxon>
        <taxon>Viridiplantae</taxon>
        <taxon>Streptophyta</taxon>
        <taxon>Embryophyta</taxon>
        <taxon>Tracheophyta</taxon>
        <taxon>Spermatophyta</taxon>
        <taxon>Magnoliopsida</taxon>
        <taxon>eudicotyledons</taxon>
        <taxon>Gunneridae</taxon>
        <taxon>Pentapetalae</taxon>
        <taxon>rosids</taxon>
        <taxon>fabids</taxon>
        <taxon>Malpighiales</taxon>
        <taxon>Linaceae</taxon>
        <taxon>Linum</taxon>
    </lineage>
</organism>
<protein>
    <submittedName>
        <fullName evidence="1">Uncharacterized protein</fullName>
    </submittedName>
</protein>
<evidence type="ECO:0000313" key="2">
    <source>
        <dbReference type="Proteomes" id="UP001497516"/>
    </source>
</evidence>
<sequence>MLLLTNHEVKSYLLDRMMSKLKSLKVNNIVCKRALQVPWSRLRKGSEIDELERITYLIEIPKRHTSRVQGKGKENESF</sequence>
<reference evidence="1 2" key="1">
    <citation type="submission" date="2024-04" db="EMBL/GenBank/DDBJ databases">
        <authorList>
            <person name="Fracassetti M."/>
        </authorList>
    </citation>
    <scope>NUCLEOTIDE SEQUENCE [LARGE SCALE GENOMIC DNA]</scope>
</reference>
<dbReference type="AlphaFoldDB" id="A0AAV2G7D0"/>
<dbReference type="EMBL" id="OZ034821">
    <property type="protein sequence ID" value="CAL1406566.1"/>
    <property type="molecule type" value="Genomic_DNA"/>
</dbReference>
<keyword evidence="2" id="KW-1185">Reference proteome</keyword>
<proteinExistence type="predicted"/>
<gene>
    <name evidence="1" type="ORF">LTRI10_LOCUS46283</name>
</gene>